<dbReference type="FunFam" id="3.40.50.720:FF:000084">
    <property type="entry name" value="Short-chain dehydrogenase reductase"/>
    <property type="match status" value="1"/>
</dbReference>
<dbReference type="PROSITE" id="PS00061">
    <property type="entry name" value="ADH_SHORT"/>
    <property type="match status" value="1"/>
</dbReference>
<dbReference type="InterPro" id="IPR036291">
    <property type="entry name" value="NAD(P)-bd_dom_sf"/>
</dbReference>
<dbReference type="GO" id="GO:0016491">
    <property type="term" value="F:oxidoreductase activity"/>
    <property type="evidence" value="ECO:0007669"/>
    <property type="project" value="UniProtKB-KW"/>
</dbReference>
<sequence length="262" mass="27131">MQGMGRVSGKLALVTGAAQGLGAAHAALLAREGARVLLTDIQGDAAAAQAEAINAELGAGTAFAMRHDVTSADDWDAAIAMAAEKLGGLSVLVNNAGVGVRGNIETCTLEDWHRGFAINVDSVFLGCQKALPLLKDNQPGSIVNISSIAGLIASDTMPGYNASKAAVWMLTKSVALYCAKRGWDIRCNSVHPTFVDTPILDGISANANLTKEVVMGKLARQIPLGRVGEPIDIAQGVLYLASDESRFMTGAELKLDGGISAM</sequence>
<reference evidence="3 4" key="1">
    <citation type="submission" date="2015-10" db="EMBL/GenBank/DDBJ databases">
        <title>Draft genome sequence of Novosphingobium fuchskuhlense DSM 25065 isolated from a surface water sample of the southwest basin of Lake Grosse Fuchskuhle.</title>
        <authorList>
            <person name="Ruckert C."/>
            <person name="Winkler A."/>
            <person name="Glaeser J."/>
            <person name="Grossart H.-P."/>
            <person name="Kalinowski J."/>
            <person name="Glaeser S."/>
        </authorList>
    </citation>
    <scope>NUCLEOTIDE SEQUENCE [LARGE SCALE GENOMIC DNA]</scope>
    <source>
        <strain evidence="3 4">FNE08-7</strain>
    </source>
</reference>
<evidence type="ECO:0000256" key="2">
    <source>
        <dbReference type="ARBA" id="ARBA00023002"/>
    </source>
</evidence>
<dbReference type="InterPro" id="IPR002347">
    <property type="entry name" value="SDR_fam"/>
</dbReference>
<dbReference type="PANTHER" id="PTHR24321">
    <property type="entry name" value="DEHYDROGENASES, SHORT CHAIN"/>
    <property type="match status" value="1"/>
</dbReference>
<dbReference type="OrthoDB" id="5457012at2"/>
<evidence type="ECO:0000313" key="3">
    <source>
        <dbReference type="EMBL" id="KUR73036.1"/>
    </source>
</evidence>
<dbReference type="PRINTS" id="PR00080">
    <property type="entry name" value="SDRFAMILY"/>
</dbReference>
<evidence type="ECO:0000256" key="1">
    <source>
        <dbReference type="ARBA" id="ARBA00006484"/>
    </source>
</evidence>
<keyword evidence="2" id="KW-0560">Oxidoreductase</keyword>
<organism evidence="3 4">
    <name type="scientific">Novosphingobium fuchskuhlense</name>
    <dbReference type="NCBI Taxonomy" id="1117702"/>
    <lineage>
        <taxon>Bacteria</taxon>
        <taxon>Pseudomonadati</taxon>
        <taxon>Pseudomonadota</taxon>
        <taxon>Alphaproteobacteria</taxon>
        <taxon>Sphingomonadales</taxon>
        <taxon>Sphingomonadaceae</taxon>
        <taxon>Novosphingobium</taxon>
    </lineage>
</organism>
<dbReference type="EMBL" id="LLZS01000003">
    <property type="protein sequence ID" value="KUR73036.1"/>
    <property type="molecule type" value="Genomic_DNA"/>
</dbReference>
<dbReference type="STRING" id="1117702.AQZ52_07525"/>
<dbReference type="NCBIfam" id="NF005559">
    <property type="entry name" value="PRK07231.1"/>
    <property type="match status" value="1"/>
</dbReference>
<protein>
    <submittedName>
        <fullName evidence="3">3-beta hydroxysteroid dehydrogenase</fullName>
    </submittedName>
</protein>
<dbReference type="SUPFAM" id="SSF51735">
    <property type="entry name" value="NAD(P)-binding Rossmann-fold domains"/>
    <property type="match status" value="1"/>
</dbReference>
<dbReference type="Proteomes" id="UP000058012">
    <property type="component" value="Unassembled WGS sequence"/>
</dbReference>
<comment type="similarity">
    <text evidence="1">Belongs to the short-chain dehydrogenases/reductases (SDR) family.</text>
</comment>
<proteinExistence type="inferred from homology"/>
<dbReference type="Pfam" id="PF13561">
    <property type="entry name" value="adh_short_C2"/>
    <property type="match status" value="1"/>
</dbReference>
<dbReference type="AlphaFoldDB" id="A0A117UY65"/>
<keyword evidence="4" id="KW-1185">Reference proteome</keyword>
<evidence type="ECO:0000313" key="4">
    <source>
        <dbReference type="Proteomes" id="UP000058012"/>
    </source>
</evidence>
<dbReference type="InterPro" id="IPR020904">
    <property type="entry name" value="Sc_DH/Rdtase_CS"/>
</dbReference>
<gene>
    <name evidence="3" type="ORF">AQZ52_07525</name>
</gene>
<accession>A0A117UY65</accession>
<dbReference type="PANTHER" id="PTHR24321:SF15">
    <property type="entry name" value="OXIDOREDUCTASE UCPA"/>
    <property type="match status" value="1"/>
</dbReference>
<dbReference type="Gene3D" id="3.40.50.720">
    <property type="entry name" value="NAD(P)-binding Rossmann-like Domain"/>
    <property type="match status" value="1"/>
</dbReference>
<name>A0A117UY65_9SPHN</name>
<dbReference type="PRINTS" id="PR00081">
    <property type="entry name" value="GDHRDH"/>
</dbReference>
<comment type="caution">
    <text evidence="3">The sequence shown here is derived from an EMBL/GenBank/DDBJ whole genome shotgun (WGS) entry which is preliminary data.</text>
</comment>
<dbReference type="NCBIfam" id="NF005473">
    <property type="entry name" value="PRK07069.1"/>
    <property type="match status" value="1"/>
</dbReference>